<keyword evidence="3 9" id="KW-0479">Metal-binding</keyword>
<dbReference type="InterPro" id="IPR036676">
    <property type="entry name" value="PurM-like_C_sf"/>
</dbReference>
<keyword evidence="2 9" id="KW-0808">Transferase</keyword>
<keyword evidence="7 9" id="KW-0460">Magnesium</keyword>
<comment type="cofactor">
    <cofactor evidence="9">
        <name>Mg(2+)</name>
        <dbReference type="ChEBI" id="CHEBI:18420"/>
    </cofactor>
    <text evidence="9">Binds 1 Mg(2+) ion per monomer.</text>
</comment>
<reference evidence="12 13" key="1">
    <citation type="submission" date="2019-02" db="EMBL/GenBank/DDBJ databases">
        <title>Sequencing the genomes of 1000 actinobacteria strains.</title>
        <authorList>
            <person name="Klenk H.-P."/>
        </authorList>
    </citation>
    <scope>NUCLEOTIDE SEQUENCE [LARGE SCALE GENOMIC DNA]</scope>
    <source>
        <strain evidence="12 13">DSM 45779</strain>
    </source>
</reference>
<feature type="site" description="Important for catalytic activity" evidence="9">
    <location>
        <position position="44"/>
    </location>
</feature>
<dbReference type="GO" id="GO:0005524">
    <property type="term" value="F:ATP binding"/>
    <property type="evidence" value="ECO:0007669"/>
    <property type="project" value="UniProtKB-UniRule"/>
</dbReference>
<evidence type="ECO:0000256" key="9">
    <source>
        <dbReference type="HAMAP-Rule" id="MF_00625"/>
    </source>
</evidence>
<name>A0A4Q7URK7_PSEST</name>
<feature type="binding site" description="in other chain" evidence="9">
    <location>
        <position position="114"/>
    </location>
    <ligand>
        <name>ATP</name>
        <dbReference type="ChEBI" id="CHEBI:30616"/>
        <note>ligand shared between dimeric partners</note>
    </ligand>
</feature>
<dbReference type="GO" id="GO:0005737">
    <property type="term" value="C:cytoplasm"/>
    <property type="evidence" value="ECO:0007669"/>
    <property type="project" value="TreeGrafter"/>
</dbReference>
<protein>
    <recommendedName>
        <fullName evidence="9">Selenide, water dikinase</fullName>
        <ecNumber evidence="9">2.7.9.3</ecNumber>
    </recommendedName>
    <alternativeName>
        <fullName evidence="9">Selenium donor protein</fullName>
    </alternativeName>
    <alternativeName>
        <fullName evidence="9">Selenophosphate synthase</fullName>
    </alternativeName>
</protein>
<dbReference type="GO" id="GO:0000287">
    <property type="term" value="F:magnesium ion binding"/>
    <property type="evidence" value="ECO:0007669"/>
    <property type="project" value="UniProtKB-UniRule"/>
</dbReference>
<comment type="similarity">
    <text evidence="1 9">Belongs to the selenophosphate synthase 1 family. Class I subfamily.</text>
</comment>
<keyword evidence="5 9" id="KW-0418">Kinase</keyword>
<dbReference type="Pfam" id="PF00586">
    <property type="entry name" value="AIRS"/>
    <property type="match status" value="1"/>
</dbReference>
<dbReference type="EMBL" id="SHKL01000001">
    <property type="protein sequence ID" value="RZT84352.1"/>
    <property type="molecule type" value="Genomic_DNA"/>
</dbReference>
<keyword evidence="6 9" id="KW-0067">ATP-binding</keyword>
<evidence type="ECO:0000256" key="1">
    <source>
        <dbReference type="ARBA" id="ARBA00008026"/>
    </source>
</evidence>
<dbReference type="Gene3D" id="3.30.1330.10">
    <property type="entry name" value="PurM-like, N-terminal domain"/>
    <property type="match status" value="1"/>
</dbReference>
<feature type="domain" description="PurM-like N-terminal" evidence="10">
    <location>
        <begin position="72"/>
        <end position="180"/>
    </location>
</feature>
<dbReference type="InterPro" id="IPR023061">
    <property type="entry name" value="SelD_I"/>
</dbReference>
<dbReference type="InterPro" id="IPR016188">
    <property type="entry name" value="PurM-like_N"/>
</dbReference>
<dbReference type="NCBIfam" id="TIGR00476">
    <property type="entry name" value="selD"/>
    <property type="match status" value="1"/>
</dbReference>
<proteinExistence type="inferred from homology"/>
<evidence type="ECO:0000256" key="8">
    <source>
        <dbReference type="ARBA" id="ARBA00023266"/>
    </source>
</evidence>
<evidence type="ECO:0000256" key="4">
    <source>
        <dbReference type="ARBA" id="ARBA00022741"/>
    </source>
</evidence>
<dbReference type="AlphaFoldDB" id="A0A4Q7URK7"/>
<comment type="caution">
    <text evidence="12">The sequence shown here is derived from an EMBL/GenBank/DDBJ whole genome shotgun (WGS) entry which is preliminary data.</text>
</comment>
<evidence type="ECO:0000256" key="6">
    <source>
        <dbReference type="ARBA" id="ARBA00022840"/>
    </source>
</evidence>
<feature type="binding site" evidence="9">
    <location>
        <position position="74"/>
    </location>
    <ligand>
        <name>Mg(2+)</name>
        <dbReference type="ChEBI" id="CHEBI:18420"/>
    </ligand>
</feature>
<comment type="catalytic activity">
    <reaction evidence="9">
        <text>hydrogenselenide + ATP + H2O = selenophosphate + AMP + phosphate + 2 H(+)</text>
        <dbReference type="Rhea" id="RHEA:18737"/>
        <dbReference type="ChEBI" id="CHEBI:15377"/>
        <dbReference type="ChEBI" id="CHEBI:15378"/>
        <dbReference type="ChEBI" id="CHEBI:16144"/>
        <dbReference type="ChEBI" id="CHEBI:29317"/>
        <dbReference type="ChEBI" id="CHEBI:30616"/>
        <dbReference type="ChEBI" id="CHEBI:43474"/>
        <dbReference type="ChEBI" id="CHEBI:456215"/>
        <dbReference type="EC" id="2.7.9.3"/>
    </reaction>
</comment>
<evidence type="ECO:0000313" key="12">
    <source>
        <dbReference type="EMBL" id="RZT84352.1"/>
    </source>
</evidence>
<feature type="binding site" description="in other chain" evidence="9">
    <location>
        <begin position="71"/>
        <end position="73"/>
    </location>
    <ligand>
        <name>ATP</name>
        <dbReference type="ChEBI" id="CHEBI:30616"/>
        <note>ligand shared between dimeric partners</note>
    </ligand>
</feature>
<evidence type="ECO:0000259" key="10">
    <source>
        <dbReference type="Pfam" id="PF00586"/>
    </source>
</evidence>
<evidence type="ECO:0000313" key="13">
    <source>
        <dbReference type="Proteomes" id="UP000291591"/>
    </source>
</evidence>
<dbReference type="InterPro" id="IPR004536">
    <property type="entry name" value="SPS/SelD"/>
</dbReference>
<dbReference type="Gene3D" id="3.90.650.10">
    <property type="entry name" value="PurM-like C-terminal domain"/>
    <property type="match status" value="1"/>
</dbReference>
<feature type="binding site" evidence="9">
    <location>
        <position position="250"/>
    </location>
    <ligand>
        <name>Mg(2+)</name>
        <dbReference type="ChEBI" id="CHEBI:18420"/>
    </ligand>
</feature>
<comment type="subunit">
    <text evidence="9">Homodimer.</text>
</comment>
<feature type="domain" description="PurM-like C-terminal" evidence="11">
    <location>
        <begin position="192"/>
        <end position="363"/>
    </location>
</feature>
<dbReference type="SUPFAM" id="SSF55326">
    <property type="entry name" value="PurM N-terminal domain-like"/>
    <property type="match status" value="1"/>
</dbReference>
<keyword evidence="13" id="KW-1185">Reference proteome</keyword>
<evidence type="ECO:0000256" key="2">
    <source>
        <dbReference type="ARBA" id="ARBA00022679"/>
    </source>
</evidence>
<dbReference type="PIRSF" id="PIRSF036407">
    <property type="entry name" value="Selenphspht_syn"/>
    <property type="match status" value="1"/>
</dbReference>
<dbReference type="SUPFAM" id="SSF56042">
    <property type="entry name" value="PurM C-terminal domain-like"/>
    <property type="match status" value="1"/>
</dbReference>
<keyword evidence="8 9" id="KW-0711">Selenium</keyword>
<evidence type="ECO:0000256" key="3">
    <source>
        <dbReference type="ARBA" id="ARBA00022723"/>
    </source>
</evidence>
<evidence type="ECO:0000259" key="11">
    <source>
        <dbReference type="Pfam" id="PF02769"/>
    </source>
</evidence>
<feature type="binding site" description="in other chain" evidence="9">
    <location>
        <position position="91"/>
    </location>
    <ligand>
        <name>ATP</name>
        <dbReference type="ChEBI" id="CHEBI:30616"/>
        <note>ligand shared between dimeric partners</note>
    </ligand>
</feature>
<keyword evidence="4 9" id="KW-0547">Nucleotide-binding</keyword>
<dbReference type="Proteomes" id="UP000291591">
    <property type="component" value="Unassembled WGS sequence"/>
</dbReference>
<feature type="binding site" evidence="9">
    <location>
        <begin position="162"/>
        <end position="164"/>
    </location>
    <ligand>
        <name>ATP</name>
        <dbReference type="ChEBI" id="CHEBI:30616"/>
        <note>ligand shared between dimeric partners</note>
    </ligand>
</feature>
<dbReference type="HAMAP" id="MF_00625">
    <property type="entry name" value="SelD"/>
    <property type="match status" value="1"/>
</dbReference>
<feature type="active site" evidence="9">
    <location>
        <position position="41"/>
    </location>
</feature>
<evidence type="ECO:0000256" key="7">
    <source>
        <dbReference type="ARBA" id="ARBA00022842"/>
    </source>
</evidence>
<dbReference type="CDD" id="cd02195">
    <property type="entry name" value="SelD"/>
    <property type="match status" value="1"/>
</dbReference>
<sequence>MSTDGRTVASGGAPEDGGTVVAVSGNTTTRRLTEFSHGAGCGCKLGPGALAEVLAGLTPITHPDLIVGTETGDDAAVWRLSADRALVATTDFFTPIVDDPRTWGAISATNAVSDVYAMGGTPLFALNLVCWPSEELPGSVLAEVLDGGASVGRACGFAVVGGHTVDDPEPKYGLAVVGEVHPDRVLTNAGLRPGDALVLTKPLGVGVVSTAIKTGKADPALVEQAITLMTTANADASRAAVDSGATGCTDVTGYGLLGHLTKMVVASGVDAHLDVASVPVIDGVRELIADGVVPGGTRRNREWVADRLVQGAFGENEALLLADAQTSGGLLFGAAPDRADAAVAALRAQGHGAARIGTVESGAGRVHLH</sequence>
<dbReference type="InterPro" id="IPR036921">
    <property type="entry name" value="PurM-like_N_sf"/>
</dbReference>
<dbReference type="Pfam" id="PF02769">
    <property type="entry name" value="AIRS_C"/>
    <property type="match status" value="1"/>
</dbReference>
<dbReference type="PANTHER" id="PTHR10256:SF0">
    <property type="entry name" value="INACTIVE SELENIDE, WATER DIKINASE-LIKE PROTEIN-RELATED"/>
    <property type="match status" value="1"/>
</dbReference>
<dbReference type="FunFam" id="3.30.1330.10:FF:000003">
    <property type="entry name" value="Selenide, water dikinase"/>
    <property type="match status" value="1"/>
</dbReference>
<gene>
    <name evidence="9" type="primary">selD</name>
    <name evidence="12" type="ORF">EV383_1191</name>
</gene>
<dbReference type="NCBIfam" id="NF002098">
    <property type="entry name" value="PRK00943.1"/>
    <property type="match status" value="1"/>
</dbReference>
<comment type="function">
    <text evidence="9">Synthesizes selenophosphate from selenide and ATP.</text>
</comment>
<accession>A0A4Q7URK7</accession>
<dbReference type="PANTHER" id="PTHR10256">
    <property type="entry name" value="SELENIDE, WATER DIKINASE"/>
    <property type="match status" value="1"/>
</dbReference>
<dbReference type="GO" id="GO:0004756">
    <property type="term" value="F:selenide, water dikinase activity"/>
    <property type="evidence" value="ECO:0007669"/>
    <property type="project" value="UniProtKB-UniRule"/>
</dbReference>
<feature type="binding site" evidence="9">
    <location>
        <position position="114"/>
    </location>
    <ligand>
        <name>Mg(2+)</name>
        <dbReference type="ChEBI" id="CHEBI:18420"/>
    </ligand>
</feature>
<dbReference type="EC" id="2.7.9.3" evidence="9"/>
<dbReference type="GO" id="GO:0016260">
    <property type="term" value="P:selenocysteine biosynthetic process"/>
    <property type="evidence" value="ECO:0007669"/>
    <property type="project" value="InterPro"/>
</dbReference>
<feature type="binding site" description="in other chain" evidence="9">
    <location>
        <position position="44"/>
    </location>
    <ligand>
        <name>ATP</name>
        <dbReference type="ChEBI" id="CHEBI:30616"/>
        <note>ligand shared between dimeric partners</note>
    </ligand>
</feature>
<evidence type="ECO:0000256" key="5">
    <source>
        <dbReference type="ARBA" id="ARBA00022777"/>
    </source>
</evidence>
<organism evidence="12 13">
    <name type="scientific">Pseudonocardia sediminis</name>
    <dbReference type="NCBI Taxonomy" id="1397368"/>
    <lineage>
        <taxon>Bacteria</taxon>
        <taxon>Bacillati</taxon>
        <taxon>Actinomycetota</taxon>
        <taxon>Actinomycetes</taxon>
        <taxon>Pseudonocardiales</taxon>
        <taxon>Pseudonocardiaceae</taxon>
        <taxon>Pseudonocardia</taxon>
    </lineage>
</organism>
<dbReference type="InterPro" id="IPR010918">
    <property type="entry name" value="PurM-like_C_dom"/>
</dbReference>